<name>A0A074Z3L0_OPIVI</name>
<evidence type="ECO:0000256" key="1">
    <source>
        <dbReference type="SAM" id="MobiDB-lite"/>
    </source>
</evidence>
<feature type="region of interest" description="Disordered" evidence="1">
    <location>
        <begin position="141"/>
        <end position="162"/>
    </location>
</feature>
<evidence type="ECO:0000313" key="3">
    <source>
        <dbReference type="Proteomes" id="UP000054324"/>
    </source>
</evidence>
<dbReference type="Proteomes" id="UP000054324">
    <property type="component" value="Unassembled WGS sequence"/>
</dbReference>
<feature type="compositionally biased region" description="Low complexity" evidence="1">
    <location>
        <begin position="145"/>
        <end position="162"/>
    </location>
</feature>
<keyword evidence="3" id="KW-1185">Reference proteome</keyword>
<sequence>MYRLTPYSPTPESKAPAETLLYGTPRSTFDLLKLLKDVASTNHKMVSYYNLKHGAQWRHFDIRQSVFVKNSHGDHVYWRHGKITRRIGNVIYDVHPPPPSERQAYFFKFCFTSVLSETEKPSDKPLLNAPQHLCILYSASEGLRSSGNPSPPDNSSSGELKT</sequence>
<proteinExistence type="predicted"/>
<protein>
    <submittedName>
        <fullName evidence="2">Uncharacterized protein</fullName>
    </submittedName>
</protein>
<organism evidence="2 3">
    <name type="scientific">Opisthorchis viverrini</name>
    <name type="common">Southeast Asian liver fluke</name>
    <dbReference type="NCBI Taxonomy" id="6198"/>
    <lineage>
        <taxon>Eukaryota</taxon>
        <taxon>Metazoa</taxon>
        <taxon>Spiralia</taxon>
        <taxon>Lophotrochozoa</taxon>
        <taxon>Platyhelminthes</taxon>
        <taxon>Trematoda</taxon>
        <taxon>Digenea</taxon>
        <taxon>Opisthorchiida</taxon>
        <taxon>Opisthorchiata</taxon>
        <taxon>Opisthorchiidae</taxon>
        <taxon>Opisthorchis</taxon>
    </lineage>
</organism>
<dbReference type="GeneID" id="20325443"/>
<dbReference type="RefSeq" id="XP_009176151.1">
    <property type="nucleotide sequence ID" value="XM_009177887.1"/>
</dbReference>
<dbReference type="EMBL" id="KL597092">
    <property type="protein sequence ID" value="KER20102.1"/>
    <property type="molecule type" value="Genomic_DNA"/>
</dbReference>
<evidence type="ECO:0000313" key="2">
    <source>
        <dbReference type="EMBL" id="KER20102.1"/>
    </source>
</evidence>
<gene>
    <name evidence="2" type="ORF">T265_11275</name>
</gene>
<reference evidence="2 3" key="1">
    <citation type="submission" date="2013-11" db="EMBL/GenBank/DDBJ databases">
        <title>Opisthorchis viverrini - life in the bile duct.</title>
        <authorList>
            <person name="Young N.D."/>
            <person name="Nagarajan N."/>
            <person name="Lin S.J."/>
            <person name="Korhonen P.K."/>
            <person name="Jex A.R."/>
            <person name="Hall R.S."/>
            <person name="Safavi-Hemami H."/>
            <person name="Kaewkong W."/>
            <person name="Bertrand D."/>
            <person name="Gao S."/>
            <person name="Seet Q."/>
            <person name="Wongkham S."/>
            <person name="Teh B.T."/>
            <person name="Wongkham C."/>
            <person name="Intapan P.M."/>
            <person name="Maleewong W."/>
            <person name="Yang X."/>
            <person name="Hu M."/>
            <person name="Wang Z."/>
            <person name="Hofmann A."/>
            <person name="Sternberg P.W."/>
            <person name="Tan P."/>
            <person name="Wang J."/>
            <person name="Gasser R.B."/>
        </authorList>
    </citation>
    <scope>NUCLEOTIDE SEQUENCE [LARGE SCALE GENOMIC DNA]</scope>
</reference>
<accession>A0A074Z3L0</accession>
<dbReference type="AlphaFoldDB" id="A0A074Z3L0"/>
<dbReference type="CTD" id="20325443"/>
<dbReference type="KEGG" id="ovi:T265_11275"/>